<accession>A0AC58UHE4</accession>
<gene>
    <name evidence="2" type="primary">LOC142180745</name>
</gene>
<name>A0AC58UHE4_TOBAC</name>
<reference evidence="1" key="1">
    <citation type="journal article" date="2014" name="Nat. Commun.">
        <title>The tobacco genome sequence and its comparison with those of tomato and potato.</title>
        <authorList>
            <person name="Sierro N."/>
            <person name="Battey J.N."/>
            <person name="Ouadi S."/>
            <person name="Bakaher N."/>
            <person name="Bovet L."/>
            <person name="Willig A."/>
            <person name="Goepfert S."/>
            <person name="Peitsch M.C."/>
            <person name="Ivanov N.V."/>
        </authorList>
    </citation>
    <scope>NUCLEOTIDE SEQUENCE [LARGE SCALE GENOMIC DNA]</scope>
</reference>
<proteinExistence type="predicted"/>
<protein>
    <submittedName>
        <fullName evidence="2">Uncharacterized protein LOC142180745</fullName>
    </submittedName>
</protein>
<organism evidence="1 2">
    <name type="scientific">Nicotiana tabacum</name>
    <name type="common">Common tobacco</name>
    <dbReference type="NCBI Taxonomy" id="4097"/>
    <lineage>
        <taxon>Eukaryota</taxon>
        <taxon>Viridiplantae</taxon>
        <taxon>Streptophyta</taxon>
        <taxon>Embryophyta</taxon>
        <taxon>Tracheophyta</taxon>
        <taxon>Spermatophyta</taxon>
        <taxon>Magnoliopsida</taxon>
        <taxon>eudicotyledons</taxon>
        <taxon>Gunneridae</taxon>
        <taxon>Pentapetalae</taxon>
        <taxon>asterids</taxon>
        <taxon>lamiids</taxon>
        <taxon>Solanales</taxon>
        <taxon>Solanaceae</taxon>
        <taxon>Nicotianoideae</taxon>
        <taxon>Nicotianeae</taxon>
        <taxon>Nicotiana</taxon>
    </lineage>
</organism>
<dbReference type="Proteomes" id="UP000790787">
    <property type="component" value="Chromosome 5"/>
</dbReference>
<sequence length="194" mass="22660">MAGDTFEERDVEEHSTMQESIVINHNHPLYLHPSDGPNSLSLGFQLIEMENYTIWSQAMEVSLLTRNKLGFVDGSIARDTFGTRFNHLWDRCNAIVKSWLMHNVSRDLLSGVMFHSSARTIWEDLRKRFNKVNSSRMYYLHKEIFTLTQGTSSVSVYYSKLKDLWDEYDLIIPAPPCDCEKSKKHLAHLQYQRL</sequence>
<reference evidence="2" key="2">
    <citation type="submission" date="2025-08" db="UniProtKB">
        <authorList>
            <consortium name="RefSeq"/>
        </authorList>
    </citation>
    <scope>IDENTIFICATION</scope>
    <source>
        <tissue evidence="2">Leaf</tissue>
    </source>
</reference>
<keyword evidence="1" id="KW-1185">Reference proteome</keyword>
<dbReference type="RefSeq" id="XP_075108912.1">
    <property type="nucleotide sequence ID" value="XM_075252811.1"/>
</dbReference>
<evidence type="ECO:0000313" key="1">
    <source>
        <dbReference type="Proteomes" id="UP000790787"/>
    </source>
</evidence>
<evidence type="ECO:0000313" key="2">
    <source>
        <dbReference type="RefSeq" id="XP_075108912.1"/>
    </source>
</evidence>